<dbReference type="AlphaFoldDB" id="V4QN54"/>
<dbReference type="EMBL" id="AOFQ01000004">
    <property type="protein sequence ID" value="ESR01332.1"/>
    <property type="molecule type" value="Genomic_DNA"/>
</dbReference>
<evidence type="ECO:0000313" key="3">
    <source>
        <dbReference type="Proteomes" id="UP000017822"/>
    </source>
</evidence>
<dbReference type="EMBL" id="AOFQ01000004">
    <property type="protein sequence ID" value="ESR01319.1"/>
    <property type="molecule type" value="Genomic_DNA"/>
</dbReference>
<organism evidence="1 3">
    <name type="scientific">Stutzerimonas chloritidismutans AW-1</name>
    <dbReference type="NCBI Taxonomy" id="1263865"/>
    <lineage>
        <taxon>Bacteria</taxon>
        <taxon>Pseudomonadati</taxon>
        <taxon>Pseudomonadota</taxon>
        <taxon>Gammaproteobacteria</taxon>
        <taxon>Pseudomonadales</taxon>
        <taxon>Pseudomonadaceae</taxon>
        <taxon>Stutzerimonas</taxon>
    </lineage>
</organism>
<protein>
    <submittedName>
        <fullName evidence="1">Uncharacterized protein</fullName>
    </submittedName>
</protein>
<comment type="caution">
    <text evidence="1">The sequence shown here is derived from an EMBL/GenBank/DDBJ whole genome shotgun (WGS) entry which is preliminary data.</text>
</comment>
<reference evidence="1 3" key="1">
    <citation type="submission" date="2013-07" db="EMBL/GenBank/DDBJ databases">
        <authorList>
            <person name="Schaap P.J."/>
            <person name="Mehboob F."/>
            <person name="Oosterkamp M.J."/>
            <person name="de Vos W.M."/>
            <person name="Stams A.J.M."/>
            <person name="Koehorst J.J."/>
        </authorList>
    </citation>
    <scope>NUCLEOTIDE SEQUENCE [LARGE SCALE GENOMIC DNA]</scope>
    <source>
        <strain evidence="1 3">AW-1</strain>
    </source>
</reference>
<evidence type="ECO:0000313" key="1">
    <source>
        <dbReference type="EMBL" id="ESR01319.1"/>
    </source>
</evidence>
<gene>
    <name evidence="1" type="ORF">F753_01260</name>
    <name evidence="2" type="ORF">F753_01330</name>
</gene>
<proteinExistence type="predicted"/>
<dbReference type="PATRIC" id="fig|1263865.4.peg.252"/>
<evidence type="ECO:0000313" key="2">
    <source>
        <dbReference type="EMBL" id="ESR01332.1"/>
    </source>
</evidence>
<sequence length="40" mass="4575">MILTLAADGTYEKAMQSVEEMEQLVDYLEHIADQAANMDW</sequence>
<accession>V4QN54</accession>
<name>V4QN54_STUCH</name>
<dbReference type="Proteomes" id="UP000017822">
    <property type="component" value="Unassembled WGS sequence"/>
</dbReference>